<gene>
    <name evidence="2" type="ORF">Cylst_1329</name>
</gene>
<evidence type="ECO:0008006" key="4">
    <source>
        <dbReference type="Google" id="ProtNLM"/>
    </source>
</evidence>
<feature type="transmembrane region" description="Helical" evidence="1">
    <location>
        <begin position="152"/>
        <end position="172"/>
    </location>
</feature>
<feature type="transmembrane region" description="Helical" evidence="1">
    <location>
        <begin position="32"/>
        <end position="51"/>
    </location>
</feature>
<keyword evidence="3" id="KW-1185">Reference proteome</keyword>
<feature type="transmembrane region" description="Helical" evidence="1">
    <location>
        <begin position="82"/>
        <end position="103"/>
    </location>
</feature>
<dbReference type="AlphaFoldDB" id="K9WUY7"/>
<feature type="transmembrane region" description="Helical" evidence="1">
    <location>
        <begin position="58"/>
        <end position="76"/>
    </location>
</feature>
<dbReference type="Pfam" id="PF17310">
    <property type="entry name" value="DUF5357"/>
    <property type="match status" value="1"/>
</dbReference>
<keyword evidence="1" id="KW-0472">Membrane</keyword>
<dbReference type="RefSeq" id="WP_015206875.1">
    <property type="nucleotide sequence ID" value="NC_019757.1"/>
</dbReference>
<evidence type="ECO:0000313" key="3">
    <source>
        <dbReference type="Proteomes" id="UP000010475"/>
    </source>
</evidence>
<dbReference type="PATRIC" id="fig|56107.3.peg.1507"/>
<keyword evidence="1" id="KW-0812">Transmembrane</keyword>
<dbReference type="NCBIfam" id="NF037953">
    <property type="entry name" value="frad"/>
    <property type="match status" value="1"/>
</dbReference>
<sequence length="335" mass="37854">MDSLFKEVFGVFKFVEELFLGIQKLLLPPKAFSWQTLIYLSVFSWGLSFFATYVIKDLIALCGWLFLMAGTAWYTTDDPLRVPGTFMPVGALITGFLVSVFAFGHQESIITARTIVLWPTISALITAVPEFFEGTGTESKAQIPKPPDRQKIIILVASCMLISCWIQFYFVMDSWLKQYPSLLADNFQSSAFVTRTENQAKTPKNGVMLLDKLQPLVEEQIVARPWSEVERWLLDADQQVGNLGKRVIEKNLTKYPEKQLWSIEPRVVNIKSGYQLDILSIWTGPSSKPQGFYLKKSCRITPVSASNKPDKGAVAEIVCERKVSDPIRKVLPARQ</sequence>
<evidence type="ECO:0000313" key="2">
    <source>
        <dbReference type="EMBL" id="AFZ23619.1"/>
    </source>
</evidence>
<dbReference type="Proteomes" id="UP000010475">
    <property type="component" value="Chromosome"/>
</dbReference>
<evidence type="ECO:0000256" key="1">
    <source>
        <dbReference type="SAM" id="Phobius"/>
    </source>
</evidence>
<dbReference type="KEGG" id="csg:Cylst_1329"/>
<dbReference type="InterPro" id="IPR020360">
    <property type="entry name" value="Uncharacterised_alr2393"/>
</dbReference>
<protein>
    <recommendedName>
        <fullName evidence="4">DUF5357 domain-containing protein</fullName>
    </recommendedName>
</protein>
<proteinExistence type="predicted"/>
<name>K9WUY7_9NOST</name>
<dbReference type="eggNOG" id="ENOG502ZXWV">
    <property type="taxonomic scope" value="Bacteria"/>
</dbReference>
<dbReference type="STRING" id="56107.Cylst_1329"/>
<dbReference type="EMBL" id="CP003642">
    <property type="protein sequence ID" value="AFZ23619.1"/>
    <property type="molecule type" value="Genomic_DNA"/>
</dbReference>
<dbReference type="HOGENOM" id="CLU_808182_0_0_3"/>
<accession>K9WUY7</accession>
<dbReference type="OrthoDB" id="527058at2"/>
<organism evidence="2 3">
    <name type="scientific">Cylindrospermum stagnale PCC 7417</name>
    <dbReference type="NCBI Taxonomy" id="56107"/>
    <lineage>
        <taxon>Bacteria</taxon>
        <taxon>Bacillati</taxon>
        <taxon>Cyanobacteriota</taxon>
        <taxon>Cyanophyceae</taxon>
        <taxon>Nostocales</taxon>
        <taxon>Nostocaceae</taxon>
        <taxon>Cylindrospermum</taxon>
    </lineage>
</organism>
<reference evidence="2 3" key="1">
    <citation type="submission" date="2012-06" db="EMBL/GenBank/DDBJ databases">
        <title>Finished chromosome of genome of Cylindrospermum stagnale PCC 7417.</title>
        <authorList>
            <consortium name="US DOE Joint Genome Institute"/>
            <person name="Gugger M."/>
            <person name="Coursin T."/>
            <person name="Rippka R."/>
            <person name="Tandeau De Marsac N."/>
            <person name="Huntemann M."/>
            <person name="Wei C.-L."/>
            <person name="Han J."/>
            <person name="Detter J.C."/>
            <person name="Han C."/>
            <person name="Tapia R."/>
            <person name="Chen A."/>
            <person name="Kyrpides N."/>
            <person name="Mavromatis K."/>
            <person name="Markowitz V."/>
            <person name="Szeto E."/>
            <person name="Ivanova N."/>
            <person name="Pagani I."/>
            <person name="Pati A."/>
            <person name="Goodwin L."/>
            <person name="Nordberg H.P."/>
            <person name="Cantor M.N."/>
            <person name="Hua S.X."/>
            <person name="Woyke T."/>
            <person name="Kerfeld C.A."/>
        </authorList>
    </citation>
    <scope>NUCLEOTIDE SEQUENCE [LARGE SCALE GENOMIC DNA]</scope>
    <source>
        <strain evidence="2 3">PCC 7417</strain>
    </source>
</reference>
<keyword evidence="1" id="KW-1133">Transmembrane helix</keyword>